<gene>
    <name evidence="3" type="ORF">BTN85_1596</name>
</gene>
<sequence>MKVHDSKIVWKDYGFELHLSVSLDVSFQVPKNVLSVDLGERVMATTVSSADNGKPEFHGKQIRGVRRHYNHIRKNLQQKELTKKVNEIKDKEKRKVEDQLHKISRKIVDEASEINAVIVLGDLKGLGNKDTGKGKRMNRIANTMPYYKLTRMIEYKAKEREVQVVKVDERNTSKTCHRCGSKNTVRPSQGIFDCRSCGLRDYNADLNGAKNILYRFLAYMVRNGASVNRLITKAFIEKNDVEVSEKALGTPYLTSVSE</sequence>
<dbReference type="Pfam" id="PF07282">
    <property type="entry name" value="Cas12f1-like_TNB"/>
    <property type="match status" value="1"/>
</dbReference>
<protein>
    <submittedName>
        <fullName evidence="3">IS605 OrfB-like transposable element containing RNAse H-like and Zn finger domain</fullName>
    </submittedName>
</protein>
<dbReference type="STRING" id="1903181.BTN85_1596"/>
<keyword evidence="1" id="KW-0238">DNA-binding</keyword>
<evidence type="ECO:0000313" key="4">
    <source>
        <dbReference type="Proteomes" id="UP000185744"/>
    </source>
</evidence>
<dbReference type="NCBIfam" id="NF040570">
    <property type="entry name" value="guided_TnpB"/>
    <property type="match status" value="1"/>
</dbReference>
<dbReference type="Proteomes" id="UP000185744">
    <property type="component" value="Unassembled WGS sequence"/>
</dbReference>
<keyword evidence="4" id="KW-1185">Reference proteome</keyword>
<proteinExistence type="predicted"/>
<dbReference type="AlphaFoldDB" id="A0A1Q6DXK8"/>
<dbReference type="EMBL" id="MSDW01000001">
    <property type="protein sequence ID" value="OKY79090.1"/>
    <property type="molecule type" value="Genomic_DNA"/>
</dbReference>
<evidence type="ECO:0000313" key="3">
    <source>
        <dbReference type="EMBL" id="OKY79090.1"/>
    </source>
</evidence>
<name>A0A1Q6DXK8_METT1</name>
<accession>A0A1Q6DXK8</accession>
<dbReference type="InParanoid" id="A0A1Q6DXK8"/>
<reference evidence="3" key="1">
    <citation type="submission" date="2016-12" db="EMBL/GenBank/DDBJ databases">
        <title>Discovery of methanogenic haloarchaea.</title>
        <authorList>
            <person name="Sorokin D.Y."/>
            <person name="Makarova K.S."/>
            <person name="Abbas B."/>
            <person name="Ferrer M."/>
            <person name="Golyshin P.N."/>
        </authorList>
    </citation>
    <scope>NUCLEOTIDE SEQUENCE [LARGE SCALE GENOMIC DNA]</scope>
    <source>
        <strain evidence="3">HMET1</strain>
    </source>
</reference>
<organism evidence="3 4">
    <name type="scientific">Methanohalarchaeum thermophilum</name>
    <dbReference type="NCBI Taxonomy" id="1903181"/>
    <lineage>
        <taxon>Archaea</taxon>
        <taxon>Methanobacteriati</taxon>
        <taxon>Methanobacteriota</taxon>
        <taxon>Methanonatronarchaeia</taxon>
        <taxon>Methanonatronarchaeales</taxon>
        <taxon>Methanonatronarchaeaceae</taxon>
        <taxon>Candidatus Methanohalarchaeum</taxon>
    </lineage>
</organism>
<comment type="caution">
    <text evidence="3">The sequence shown here is derived from an EMBL/GenBank/DDBJ whole genome shotgun (WGS) entry which is preliminary data.</text>
</comment>
<dbReference type="GO" id="GO:0003677">
    <property type="term" value="F:DNA binding"/>
    <property type="evidence" value="ECO:0007669"/>
    <property type="project" value="UniProtKB-KW"/>
</dbReference>
<dbReference type="InterPro" id="IPR010095">
    <property type="entry name" value="Cas12f1-like_TNB"/>
</dbReference>
<dbReference type="NCBIfam" id="TIGR01766">
    <property type="entry name" value="IS200/IS605 family accessory protein TnpB-like domain"/>
    <property type="match status" value="1"/>
</dbReference>
<evidence type="ECO:0000256" key="1">
    <source>
        <dbReference type="ARBA" id="ARBA00023125"/>
    </source>
</evidence>
<evidence type="ECO:0000259" key="2">
    <source>
        <dbReference type="Pfam" id="PF07282"/>
    </source>
</evidence>
<feature type="domain" description="Cas12f1-like TNB" evidence="2">
    <location>
        <begin position="146"/>
        <end position="212"/>
    </location>
</feature>
<dbReference type="FunCoup" id="A0A1Q6DXK8">
    <property type="interactions" value="1"/>
</dbReference>